<dbReference type="InterPro" id="IPR035940">
    <property type="entry name" value="CAP_sf"/>
</dbReference>
<reference evidence="3" key="1">
    <citation type="submission" date="2023-01" db="EMBL/GenBank/DDBJ databases">
        <title>Genome assembly of the deep-sea coral Lophelia pertusa.</title>
        <authorList>
            <person name="Herrera S."/>
            <person name="Cordes E."/>
        </authorList>
    </citation>
    <scope>NUCLEOTIDE SEQUENCE</scope>
    <source>
        <strain evidence="3">USNM1676648</strain>
        <tissue evidence="3">Polyp</tissue>
    </source>
</reference>
<organism evidence="3 4">
    <name type="scientific">Desmophyllum pertusum</name>
    <dbReference type="NCBI Taxonomy" id="174260"/>
    <lineage>
        <taxon>Eukaryota</taxon>
        <taxon>Metazoa</taxon>
        <taxon>Cnidaria</taxon>
        <taxon>Anthozoa</taxon>
        <taxon>Hexacorallia</taxon>
        <taxon>Scleractinia</taxon>
        <taxon>Caryophylliina</taxon>
        <taxon>Caryophylliidae</taxon>
        <taxon>Desmophyllum</taxon>
    </lineage>
</organism>
<dbReference type="PROSITE" id="PS01009">
    <property type="entry name" value="CRISP_1"/>
    <property type="match status" value="1"/>
</dbReference>
<dbReference type="GO" id="GO:0005576">
    <property type="term" value="C:extracellular region"/>
    <property type="evidence" value="ECO:0007669"/>
    <property type="project" value="InterPro"/>
</dbReference>
<dbReference type="SMART" id="SM00198">
    <property type="entry name" value="SCP"/>
    <property type="match status" value="1"/>
</dbReference>
<dbReference type="Gene3D" id="3.40.33.10">
    <property type="entry name" value="CAP"/>
    <property type="match status" value="1"/>
</dbReference>
<evidence type="ECO:0000259" key="2">
    <source>
        <dbReference type="SMART" id="SM00198"/>
    </source>
</evidence>
<dbReference type="Proteomes" id="UP001163046">
    <property type="component" value="Unassembled WGS sequence"/>
</dbReference>
<feature type="signal peptide" evidence="1">
    <location>
        <begin position="1"/>
        <end position="20"/>
    </location>
</feature>
<gene>
    <name evidence="3" type="ORF">OS493_012134</name>
</gene>
<dbReference type="OrthoDB" id="6433391at2759"/>
<proteinExistence type="predicted"/>
<feature type="chain" id="PRO_5040767405" description="SCP domain-containing protein" evidence="1">
    <location>
        <begin position="21"/>
        <end position="216"/>
    </location>
</feature>
<dbReference type="InterPro" id="IPR018244">
    <property type="entry name" value="Allrgn_V5/Tpx1_CS"/>
</dbReference>
<dbReference type="PANTHER" id="PTHR10334">
    <property type="entry name" value="CYSTEINE-RICH SECRETORY PROTEIN-RELATED"/>
    <property type="match status" value="1"/>
</dbReference>
<accession>A0A9X0A3N2</accession>
<dbReference type="PRINTS" id="PR00837">
    <property type="entry name" value="V5TPXLIKE"/>
</dbReference>
<dbReference type="SUPFAM" id="SSF55797">
    <property type="entry name" value="PR-1-like"/>
    <property type="match status" value="1"/>
</dbReference>
<dbReference type="InterPro" id="IPR014044">
    <property type="entry name" value="CAP_dom"/>
</dbReference>
<sequence length="216" mass="24493">MKILRVAILFAAAILATCSGSSDIMPFKEQCLYWHNYFRTLHQVPNVTWSTTLQKQAENWVKYLAKNDKFHHEGKNPGNLYMSGRPYPKEYCSDALWWFHEEEKSYNFKNPGFVKAAGHFTQVVWKGSIQIGAAWAIRKDKSLVLSIKYSSRGNIIRYFEKNVLPPTAALLPGWSPVPPKFTRCPIAPPTNVDVLGAAGRLCQVWSSSSDLLSLQL</sequence>
<evidence type="ECO:0000256" key="1">
    <source>
        <dbReference type="SAM" id="SignalP"/>
    </source>
</evidence>
<dbReference type="InterPro" id="IPR034113">
    <property type="entry name" value="SCP_GAPR1-like"/>
</dbReference>
<keyword evidence="1" id="KW-0732">Signal</keyword>
<dbReference type="EMBL" id="MU825401">
    <property type="protein sequence ID" value="KAJ7392468.1"/>
    <property type="molecule type" value="Genomic_DNA"/>
</dbReference>
<protein>
    <recommendedName>
        <fullName evidence="2">SCP domain-containing protein</fullName>
    </recommendedName>
</protein>
<dbReference type="AlphaFoldDB" id="A0A9X0A3N2"/>
<evidence type="ECO:0000313" key="4">
    <source>
        <dbReference type="Proteomes" id="UP001163046"/>
    </source>
</evidence>
<dbReference type="CDD" id="cd05382">
    <property type="entry name" value="CAP_GAPR1-like"/>
    <property type="match status" value="1"/>
</dbReference>
<feature type="domain" description="SCP" evidence="2">
    <location>
        <begin position="26"/>
        <end position="157"/>
    </location>
</feature>
<comment type="caution">
    <text evidence="3">The sequence shown here is derived from an EMBL/GenBank/DDBJ whole genome shotgun (WGS) entry which is preliminary data.</text>
</comment>
<dbReference type="Pfam" id="PF00188">
    <property type="entry name" value="CAP"/>
    <property type="match status" value="1"/>
</dbReference>
<evidence type="ECO:0000313" key="3">
    <source>
        <dbReference type="EMBL" id="KAJ7392468.1"/>
    </source>
</evidence>
<dbReference type="InterPro" id="IPR001283">
    <property type="entry name" value="CRISP-related"/>
</dbReference>
<name>A0A9X0A3N2_9CNID</name>
<keyword evidence="4" id="KW-1185">Reference proteome</keyword>